<organism evidence="7 8">
    <name type="scientific">Caproicibacterium amylolyticum</name>
    <dbReference type="NCBI Taxonomy" id="2766537"/>
    <lineage>
        <taxon>Bacteria</taxon>
        <taxon>Bacillati</taxon>
        <taxon>Bacillota</taxon>
        <taxon>Clostridia</taxon>
        <taxon>Eubacteriales</taxon>
        <taxon>Oscillospiraceae</taxon>
        <taxon>Caproicibacterium</taxon>
    </lineage>
</organism>
<dbReference type="RefSeq" id="WP_212506143.1">
    <property type="nucleotide sequence ID" value="NZ_CP060696.1"/>
</dbReference>
<evidence type="ECO:0000313" key="7">
    <source>
        <dbReference type="EMBL" id="QNO17076.1"/>
    </source>
</evidence>
<dbReference type="Pfam" id="PF04327">
    <property type="entry name" value="Peptidase_Prp"/>
    <property type="match status" value="1"/>
</dbReference>
<accession>A0A7G9WEG4</accession>
<sequence length="106" mass="11639">MIQCRFLVDSENACCVGIEFSGHAGGEKGTDIVCAAVSSAVYLTANAVTDVLFVKADITAEDGYLRLQIPVADEPKCRPFFRALEVHIQNLREEYPKSINMSNKEV</sequence>
<dbReference type="SUPFAM" id="SSF118010">
    <property type="entry name" value="TM1457-like"/>
    <property type="match status" value="1"/>
</dbReference>
<comment type="similarity">
    <text evidence="5">Belongs to the Prp family.</text>
</comment>
<evidence type="ECO:0000256" key="1">
    <source>
        <dbReference type="ARBA" id="ARBA00022517"/>
    </source>
</evidence>
<dbReference type="InterPro" id="IPR007422">
    <property type="entry name" value="Peptidase_Prp"/>
</dbReference>
<dbReference type="KEGG" id="caml:H6X83_08905"/>
<dbReference type="InterPro" id="IPR036764">
    <property type="entry name" value="Peptidase_Prp_sf"/>
</dbReference>
<keyword evidence="2 7" id="KW-0645">Protease</keyword>
<keyword evidence="1" id="KW-0690">Ribosome biogenesis</keyword>
<evidence type="ECO:0000256" key="3">
    <source>
        <dbReference type="ARBA" id="ARBA00022801"/>
    </source>
</evidence>
<evidence type="ECO:0000256" key="4">
    <source>
        <dbReference type="ARBA" id="ARBA00022807"/>
    </source>
</evidence>
<evidence type="ECO:0000313" key="8">
    <source>
        <dbReference type="Proteomes" id="UP000516046"/>
    </source>
</evidence>
<dbReference type="CDD" id="cd16332">
    <property type="entry name" value="Prp-like"/>
    <property type="match status" value="1"/>
</dbReference>
<protein>
    <recommendedName>
        <fullName evidence="6">Ribosomal processing cysteine protease Prp</fullName>
    </recommendedName>
</protein>
<evidence type="ECO:0000256" key="5">
    <source>
        <dbReference type="ARBA" id="ARBA00044503"/>
    </source>
</evidence>
<name>A0A7G9WEG4_9FIRM</name>
<proteinExistence type="inferred from homology"/>
<dbReference type="GO" id="GO:0042254">
    <property type="term" value="P:ribosome biogenesis"/>
    <property type="evidence" value="ECO:0007669"/>
    <property type="project" value="UniProtKB-KW"/>
</dbReference>
<dbReference type="PANTHER" id="PTHR39178:SF1">
    <property type="entry name" value="RIBOSOMAL-PROCESSING CYSTEINE PROTEASE PRP"/>
    <property type="match status" value="1"/>
</dbReference>
<keyword evidence="4" id="KW-0788">Thiol protease</keyword>
<evidence type="ECO:0000256" key="6">
    <source>
        <dbReference type="ARBA" id="ARBA00044538"/>
    </source>
</evidence>
<dbReference type="AlphaFoldDB" id="A0A7G9WEG4"/>
<keyword evidence="3" id="KW-0378">Hydrolase</keyword>
<evidence type="ECO:0000256" key="2">
    <source>
        <dbReference type="ARBA" id="ARBA00022670"/>
    </source>
</evidence>
<dbReference type="GO" id="GO:0006508">
    <property type="term" value="P:proteolysis"/>
    <property type="evidence" value="ECO:0007669"/>
    <property type="project" value="UniProtKB-KW"/>
</dbReference>
<dbReference type="EMBL" id="CP060696">
    <property type="protein sequence ID" value="QNO17076.1"/>
    <property type="molecule type" value="Genomic_DNA"/>
</dbReference>
<dbReference type="Gene3D" id="3.30.70.1490">
    <property type="entry name" value="Cysteine protease Prp"/>
    <property type="match status" value="1"/>
</dbReference>
<keyword evidence="8" id="KW-1185">Reference proteome</keyword>
<dbReference type="PANTHER" id="PTHR39178">
    <property type="entry name" value="HYPOTHETICAL RIBOSOME-ASSOCIATED PROTEIN"/>
    <property type="match status" value="1"/>
</dbReference>
<dbReference type="Proteomes" id="UP000516046">
    <property type="component" value="Chromosome"/>
</dbReference>
<gene>
    <name evidence="7" type="ORF">H6X83_08905</name>
</gene>
<dbReference type="GO" id="GO:0008234">
    <property type="term" value="F:cysteine-type peptidase activity"/>
    <property type="evidence" value="ECO:0007669"/>
    <property type="project" value="UniProtKB-KW"/>
</dbReference>
<reference evidence="7 8" key="1">
    <citation type="submission" date="2020-08" db="EMBL/GenBank/DDBJ databases">
        <authorList>
            <person name="Ren C."/>
            <person name="Gu Y."/>
            <person name="Xu Y."/>
        </authorList>
    </citation>
    <scope>NUCLEOTIDE SEQUENCE [LARGE SCALE GENOMIC DNA]</scope>
    <source>
        <strain evidence="7 8">LBM18003</strain>
    </source>
</reference>